<organism evidence="1 2">
    <name type="scientific">Devosia elaeis</name>
    <dbReference type="NCBI Taxonomy" id="1770058"/>
    <lineage>
        <taxon>Bacteria</taxon>
        <taxon>Pseudomonadati</taxon>
        <taxon>Pseudomonadota</taxon>
        <taxon>Alphaproteobacteria</taxon>
        <taxon>Hyphomicrobiales</taxon>
        <taxon>Devosiaceae</taxon>
        <taxon>Devosia</taxon>
    </lineage>
</organism>
<reference evidence="1 2" key="1">
    <citation type="submission" date="2016-03" db="EMBL/GenBank/DDBJ databases">
        <title>Genome sequencing of Devosia sp. S37.</title>
        <authorList>
            <person name="Mohd Nor M."/>
        </authorList>
    </citation>
    <scope>NUCLEOTIDE SEQUENCE [LARGE SCALE GENOMIC DNA]</scope>
    <source>
        <strain evidence="1 2">S37</strain>
    </source>
</reference>
<keyword evidence="2" id="KW-1185">Reference proteome</keyword>
<proteinExistence type="predicted"/>
<evidence type="ECO:0000313" key="2">
    <source>
        <dbReference type="Proteomes" id="UP000078389"/>
    </source>
</evidence>
<evidence type="ECO:0000313" key="1">
    <source>
        <dbReference type="EMBL" id="OAM84209.1"/>
    </source>
</evidence>
<comment type="caution">
    <text evidence="1">The sequence shown here is derived from an EMBL/GenBank/DDBJ whole genome shotgun (WGS) entry which is preliminary data.</text>
</comment>
<dbReference type="AlphaFoldDB" id="A0A178I553"/>
<sequence>MTPSQADQRIMLSRRTLHRYRAMIDAGTIPSEDIALIGAEIDRLVDIARLVPDKAAKIATLIGQWRDLLVAIRGKLN</sequence>
<dbReference type="Proteomes" id="UP000078389">
    <property type="component" value="Unassembled WGS sequence"/>
</dbReference>
<accession>A0A178I553</accession>
<name>A0A178I553_9HYPH</name>
<gene>
    <name evidence="1" type="ORF">A3840_00055</name>
</gene>
<protein>
    <submittedName>
        <fullName evidence="1">Uncharacterized protein</fullName>
    </submittedName>
</protein>
<dbReference type="EMBL" id="LVVY01000001">
    <property type="protein sequence ID" value="OAM84209.1"/>
    <property type="molecule type" value="Genomic_DNA"/>
</dbReference>